<evidence type="ECO:0000313" key="1">
    <source>
        <dbReference type="EnsemblProtists" id="HpaP802055"/>
    </source>
</evidence>
<dbReference type="EnsemblProtists" id="HpaT802055">
    <property type="protein sequence ID" value="HpaP802055"/>
    <property type="gene ID" value="HpaG802055"/>
</dbReference>
<accession>M4B703</accession>
<dbReference type="InParanoid" id="M4B703"/>
<dbReference type="HOGENOM" id="CLU_3018347_0_0_1"/>
<sequence length="56" mass="6613">MVRRDTCPYHRLRSYTETTFLLRAFNHINTPNASILYESYGLLIISIVEHCRLLLS</sequence>
<dbReference type="AlphaFoldDB" id="M4B703"/>
<reference evidence="2" key="1">
    <citation type="journal article" date="2010" name="Science">
        <title>Signatures of adaptation to obligate biotrophy in the Hyaloperonospora arabidopsidis genome.</title>
        <authorList>
            <person name="Baxter L."/>
            <person name="Tripathy S."/>
            <person name="Ishaque N."/>
            <person name="Boot N."/>
            <person name="Cabral A."/>
            <person name="Kemen E."/>
            <person name="Thines M."/>
            <person name="Ah-Fong A."/>
            <person name="Anderson R."/>
            <person name="Badejoko W."/>
            <person name="Bittner-Eddy P."/>
            <person name="Boore J.L."/>
            <person name="Chibucos M.C."/>
            <person name="Coates M."/>
            <person name="Dehal P."/>
            <person name="Delehaunty K."/>
            <person name="Dong S."/>
            <person name="Downton P."/>
            <person name="Dumas B."/>
            <person name="Fabro G."/>
            <person name="Fronick C."/>
            <person name="Fuerstenberg S.I."/>
            <person name="Fulton L."/>
            <person name="Gaulin E."/>
            <person name="Govers F."/>
            <person name="Hughes L."/>
            <person name="Humphray S."/>
            <person name="Jiang R.H."/>
            <person name="Judelson H."/>
            <person name="Kamoun S."/>
            <person name="Kyung K."/>
            <person name="Meijer H."/>
            <person name="Minx P."/>
            <person name="Morris P."/>
            <person name="Nelson J."/>
            <person name="Phuntumart V."/>
            <person name="Qutob D."/>
            <person name="Rehmany A."/>
            <person name="Rougon-Cardoso A."/>
            <person name="Ryden P."/>
            <person name="Torto-Alalibo T."/>
            <person name="Studholme D."/>
            <person name="Wang Y."/>
            <person name="Win J."/>
            <person name="Wood J."/>
            <person name="Clifton S.W."/>
            <person name="Rogers J."/>
            <person name="Van den Ackerveken G."/>
            <person name="Jones J.D."/>
            <person name="McDowell J.M."/>
            <person name="Beynon J."/>
            <person name="Tyler B.M."/>
        </authorList>
    </citation>
    <scope>NUCLEOTIDE SEQUENCE [LARGE SCALE GENOMIC DNA]</scope>
    <source>
        <strain evidence="2">Emoy2</strain>
    </source>
</reference>
<dbReference type="VEuPathDB" id="FungiDB:HpaG802056"/>
<reference evidence="1" key="2">
    <citation type="submission" date="2015-06" db="UniProtKB">
        <authorList>
            <consortium name="EnsemblProtists"/>
        </authorList>
    </citation>
    <scope>IDENTIFICATION</scope>
    <source>
        <strain evidence="1">Emoy2</strain>
    </source>
</reference>
<name>M4B703_HYAAE</name>
<evidence type="ECO:0000313" key="2">
    <source>
        <dbReference type="Proteomes" id="UP000011713"/>
    </source>
</evidence>
<dbReference type="EMBL" id="JH598637">
    <property type="status" value="NOT_ANNOTATED_CDS"/>
    <property type="molecule type" value="Genomic_DNA"/>
</dbReference>
<protein>
    <submittedName>
        <fullName evidence="1">Uncharacterized protein</fullName>
    </submittedName>
</protein>
<dbReference type="Proteomes" id="UP000011713">
    <property type="component" value="Unassembled WGS sequence"/>
</dbReference>
<keyword evidence="2" id="KW-1185">Reference proteome</keyword>
<dbReference type="EnsemblProtists" id="HpaT802056">
    <property type="protein sequence ID" value="HpaP802056"/>
    <property type="gene ID" value="HpaG802056"/>
</dbReference>
<proteinExistence type="predicted"/>
<organism evidence="1 2">
    <name type="scientific">Hyaloperonospora arabidopsidis (strain Emoy2)</name>
    <name type="common">Downy mildew agent</name>
    <name type="synonym">Peronospora arabidopsidis</name>
    <dbReference type="NCBI Taxonomy" id="559515"/>
    <lineage>
        <taxon>Eukaryota</taxon>
        <taxon>Sar</taxon>
        <taxon>Stramenopiles</taxon>
        <taxon>Oomycota</taxon>
        <taxon>Peronosporomycetes</taxon>
        <taxon>Peronosporales</taxon>
        <taxon>Peronosporaceae</taxon>
        <taxon>Hyaloperonospora</taxon>
    </lineage>
</organism>